<dbReference type="AlphaFoldDB" id="A0AAV3IGI8"/>
<comment type="caution">
    <text evidence="2">The sequence shown here is derived from an EMBL/GenBank/DDBJ whole genome shotgun (WGS) entry which is preliminary data.</text>
</comment>
<evidence type="ECO:0000256" key="1">
    <source>
        <dbReference type="SAM" id="Phobius"/>
    </source>
</evidence>
<keyword evidence="1" id="KW-0472">Membrane</keyword>
<keyword evidence="1" id="KW-0812">Transmembrane</keyword>
<evidence type="ECO:0000313" key="3">
    <source>
        <dbReference type="Proteomes" id="UP000012012"/>
    </source>
</evidence>
<evidence type="ECO:0000313" key="2">
    <source>
        <dbReference type="EMBL" id="EMG96855.1"/>
    </source>
</evidence>
<name>A0AAV3IGI8_HELPX</name>
<feature type="transmembrane region" description="Helical" evidence="1">
    <location>
        <begin position="30"/>
        <end position="50"/>
    </location>
</feature>
<reference evidence="2 3" key="1">
    <citation type="submission" date="2012-11" db="EMBL/GenBank/DDBJ databases">
        <authorList>
            <person name="Weinstock G."/>
            <person name="Sodergren E."/>
            <person name="Lobos E.A."/>
            <person name="Fulton L."/>
            <person name="Fulton R."/>
            <person name="Courtney L."/>
            <person name="Fronick C."/>
            <person name="O'Laughlin M."/>
            <person name="Godfrey J."/>
            <person name="Wilson R.M."/>
            <person name="Miner T."/>
            <person name="Farmer C."/>
            <person name="Delehaunty K."/>
            <person name="Cordes M."/>
            <person name="Minx P."/>
            <person name="Tomlinson C."/>
            <person name="Chen J."/>
            <person name="Wollam A."/>
            <person name="Pepin K.H."/>
            <person name="Bhonagiri V."/>
            <person name="Zhang X."/>
            <person name="Suruliraj S."/>
            <person name="Antonio M."/>
            <person name="Secka O."/>
            <person name="Thomas J."/>
            <person name="Warren W."/>
            <person name="Mitreva M."/>
            <person name="Mardis E.R."/>
            <person name="Wilson R.K."/>
        </authorList>
    </citation>
    <scope>NUCLEOTIDE SEQUENCE [LARGE SCALE GENOMIC DNA]</scope>
    <source>
        <strain evidence="2 3">GAM120Ai</strain>
    </source>
</reference>
<protein>
    <submittedName>
        <fullName evidence="2">Uncharacterized protein</fullName>
    </submittedName>
</protein>
<proteinExistence type="predicted"/>
<organism evidence="2 3">
    <name type="scientific">Helicobacter pylori GAM120Ai</name>
    <dbReference type="NCBI Taxonomy" id="1159029"/>
    <lineage>
        <taxon>Bacteria</taxon>
        <taxon>Pseudomonadati</taxon>
        <taxon>Campylobacterota</taxon>
        <taxon>Epsilonproteobacteria</taxon>
        <taxon>Campylobacterales</taxon>
        <taxon>Helicobacteraceae</taxon>
        <taxon>Helicobacter</taxon>
    </lineage>
</organism>
<accession>A0AAV3IGI8</accession>
<feature type="transmembrane region" description="Helical" evidence="1">
    <location>
        <begin position="6"/>
        <end position="23"/>
    </location>
</feature>
<dbReference type="EMBL" id="APDF01000012">
    <property type="protein sequence ID" value="EMG96855.1"/>
    <property type="molecule type" value="Genomic_DNA"/>
</dbReference>
<keyword evidence="1" id="KW-1133">Transmembrane helix</keyword>
<sequence length="53" mass="6361">MISKVLHPRLLPFCVCVYTILALKSLIKRIFVLIFSWCLLFLDLIFQIFYRLV</sequence>
<dbReference type="Proteomes" id="UP000012012">
    <property type="component" value="Unassembled WGS sequence"/>
</dbReference>
<gene>
    <name evidence="2" type="ORF">HMPREF1401_00385</name>
</gene>